<dbReference type="AlphaFoldDB" id="A0A7J8FIG2"/>
<accession>A0A7J8FIG2</accession>
<comment type="caution">
    <text evidence="2">The sequence shown here is derived from an EMBL/GenBank/DDBJ whole genome shotgun (WGS) entry which is preliminary data.</text>
</comment>
<name>A0A7J8FIG2_ROUAE</name>
<sequence>MAEALSGSRLRGVAHGGPLCGLRGPVNAGSLAPPCPPPLRLAIFPPGPGSGMGADFSHVPLARAQAFRVGETEDYWGARVAPQPMLGHTAIFPRDLVRMEQPKGQLNLHPCSSPPSILQGSAHPSCSRDNLM</sequence>
<feature type="region of interest" description="Disordered" evidence="1">
    <location>
        <begin position="111"/>
        <end position="132"/>
    </location>
</feature>
<evidence type="ECO:0000313" key="3">
    <source>
        <dbReference type="Proteomes" id="UP000593571"/>
    </source>
</evidence>
<protein>
    <submittedName>
        <fullName evidence="2">Uncharacterized protein</fullName>
    </submittedName>
</protein>
<keyword evidence="3" id="KW-1185">Reference proteome</keyword>
<evidence type="ECO:0000256" key="1">
    <source>
        <dbReference type="SAM" id="MobiDB-lite"/>
    </source>
</evidence>
<feature type="compositionally biased region" description="Polar residues" evidence="1">
    <location>
        <begin position="114"/>
        <end position="132"/>
    </location>
</feature>
<organism evidence="2 3">
    <name type="scientific">Rousettus aegyptiacus</name>
    <name type="common">Egyptian fruit bat</name>
    <name type="synonym">Pteropus aegyptiacus</name>
    <dbReference type="NCBI Taxonomy" id="9407"/>
    <lineage>
        <taxon>Eukaryota</taxon>
        <taxon>Metazoa</taxon>
        <taxon>Chordata</taxon>
        <taxon>Craniata</taxon>
        <taxon>Vertebrata</taxon>
        <taxon>Euteleostomi</taxon>
        <taxon>Mammalia</taxon>
        <taxon>Eutheria</taxon>
        <taxon>Laurasiatheria</taxon>
        <taxon>Chiroptera</taxon>
        <taxon>Yinpterochiroptera</taxon>
        <taxon>Pteropodoidea</taxon>
        <taxon>Pteropodidae</taxon>
        <taxon>Rousettinae</taxon>
        <taxon>Rousettus</taxon>
    </lineage>
</organism>
<dbReference type="EMBL" id="JACASE010000007">
    <property type="protein sequence ID" value="KAF6447508.1"/>
    <property type="molecule type" value="Genomic_DNA"/>
</dbReference>
<dbReference type="Proteomes" id="UP000593571">
    <property type="component" value="Unassembled WGS sequence"/>
</dbReference>
<proteinExistence type="predicted"/>
<gene>
    <name evidence="2" type="ORF">HJG63_011950</name>
</gene>
<evidence type="ECO:0000313" key="2">
    <source>
        <dbReference type="EMBL" id="KAF6447508.1"/>
    </source>
</evidence>
<reference evidence="2 3" key="1">
    <citation type="journal article" date="2020" name="Nature">
        <title>Six reference-quality genomes reveal evolution of bat adaptations.</title>
        <authorList>
            <person name="Jebb D."/>
            <person name="Huang Z."/>
            <person name="Pippel M."/>
            <person name="Hughes G.M."/>
            <person name="Lavrichenko K."/>
            <person name="Devanna P."/>
            <person name="Winkler S."/>
            <person name="Jermiin L.S."/>
            <person name="Skirmuntt E.C."/>
            <person name="Katzourakis A."/>
            <person name="Burkitt-Gray L."/>
            <person name="Ray D.A."/>
            <person name="Sullivan K.A.M."/>
            <person name="Roscito J.G."/>
            <person name="Kirilenko B.M."/>
            <person name="Davalos L.M."/>
            <person name="Corthals A.P."/>
            <person name="Power M.L."/>
            <person name="Jones G."/>
            <person name="Ransome R.D."/>
            <person name="Dechmann D.K.N."/>
            <person name="Locatelli A.G."/>
            <person name="Puechmaille S.J."/>
            <person name="Fedrigo O."/>
            <person name="Jarvis E.D."/>
            <person name="Hiller M."/>
            <person name="Vernes S.C."/>
            <person name="Myers E.W."/>
            <person name="Teeling E.C."/>
        </authorList>
    </citation>
    <scope>NUCLEOTIDE SEQUENCE [LARGE SCALE GENOMIC DNA]</scope>
    <source>
        <strain evidence="2">MRouAeg1</strain>
        <tissue evidence="2">Muscle</tissue>
    </source>
</reference>